<dbReference type="InterPro" id="IPR051906">
    <property type="entry name" value="TolC-like"/>
</dbReference>
<accession>A0A1M5TFZ3</accession>
<dbReference type="PANTHER" id="PTHR30026:SF20">
    <property type="entry name" value="OUTER MEMBRANE PROTEIN TOLC"/>
    <property type="match status" value="1"/>
</dbReference>
<dbReference type="GO" id="GO:0015288">
    <property type="term" value="F:porin activity"/>
    <property type="evidence" value="ECO:0007669"/>
    <property type="project" value="TreeGrafter"/>
</dbReference>
<dbReference type="SUPFAM" id="SSF56954">
    <property type="entry name" value="Outer membrane efflux proteins (OEP)"/>
    <property type="match status" value="1"/>
</dbReference>
<dbReference type="Proteomes" id="UP000184212">
    <property type="component" value="Unassembled WGS sequence"/>
</dbReference>
<dbReference type="InterPro" id="IPR003423">
    <property type="entry name" value="OMP_efflux"/>
</dbReference>
<feature type="signal peptide" evidence="8">
    <location>
        <begin position="1"/>
        <end position="21"/>
    </location>
</feature>
<dbReference type="PANTHER" id="PTHR30026">
    <property type="entry name" value="OUTER MEMBRANE PROTEIN TOLC"/>
    <property type="match status" value="1"/>
</dbReference>
<sequence length="417" mass="48344">MRYRISFLLVLGYVVCLTAEAQSSMSLQEALKAARVNNLFLKTERYTIEAGQADIVSAKLRPNPALNNQTLQLANSKYYAENTAWNSPHNRQVWWQLTKPFQLPNQRKYRIDVANQGYNLINKNFLELERNVFFDVASKWLDVWIAQNQIRVIEIAKNNADTLAKINALRLKNQVISETDLIRTQLLSEQYAVQLKSVRQDLLNKRSQLRFLIGTTDSVDVDLTNEFLFPESINIDTLLRYALANRSDIQQIQTMITLSESNIKFQKSMALPQPELGMIWNPQNTVPYVGFFGTIELPIFSRNQGEIQKSTILKRQAEQNYVTVQTQIQTEINTAYKSFIVQQQNVERFTGILQQAQSILDRVRYAYLRGGTTIIDFLEAQRSWLETQQQYYDAQQQYRQSYIQLLFVSGLINQLAQ</sequence>
<protein>
    <submittedName>
        <fullName evidence="9">Outer membrane protein, cobalt-zinc-cadmium efflux system</fullName>
    </submittedName>
</protein>
<evidence type="ECO:0000256" key="5">
    <source>
        <dbReference type="ARBA" id="ARBA00022692"/>
    </source>
</evidence>
<dbReference type="OrthoDB" id="712316at2"/>
<evidence type="ECO:0000313" key="10">
    <source>
        <dbReference type="Proteomes" id="UP000184212"/>
    </source>
</evidence>
<evidence type="ECO:0000256" key="7">
    <source>
        <dbReference type="ARBA" id="ARBA00023237"/>
    </source>
</evidence>
<dbReference type="AlphaFoldDB" id="A0A1M5TFZ3"/>
<keyword evidence="5" id="KW-0812">Transmembrane</keyword>
<dbReference type="Gene3D" id="1.20.1600.10">
    <property type="entry name" value="Outer membrane efflux proteins (OEP)"/>
    <property type="match status" value="1"/>
</dbReference>
<evidence type="ECO:0000256" key="8">
    <source>
        <dbReference type="SAM" id="SignalP"/>
    </source>
</evidence>
<dbReference type="STRING" id="947013.SAMN04488109_4060"/>
<reference evidence="9 10" key="1">
    <citation type="submission" date="2016-11" db="EMBL/GenBank/DDBJ databases">
        <authorList>
            <person name="Jaros S."/>
            <person name="Januszkiewicz K."/>
            <person name="Wedrychowicz H."/>
        </authorList>
    </citation>
    <scope>NUCLEOTIDE SEQUENCE [LARGE SCALE GENOMIC DNA]</scope>
    <source>
        <strain evidence="9 10">DSM 24574</strain>
    </source>
</reference>
<keyword evidence="6" id="KW-0472">Membrane</keyword>
<evidence type="ECO:0000256" key="2">
    <source>
        <dbReference type="ARBA" id="ARBA00007613"/>
    </source>
</evidence>
<keyword evidence="8" id="KW-0732">Signal</keyword>
<evidence type="ECO:0000313" key="9">
    <source>
        <dbReference type="EMBL" id="SHH49672.1"/>
    </source>
</evidence>
<keyword evidence="10" id="KW-1185">Reference proteome</keyword>
<dbReference type="Pfam" id="PF02321">
    <property type="entry name" value="OEP"/>
    <property type="match status" value="1"/>
</dbReference>
<keyword evidence="4" id="KW-1134">Transmembrane beta strand</keyword>
<dbReference type="EMBL" id="FQWQ01000003">
    <property type="protein sequence ID" value="SHH49672.1"/>
    <property type="molecule type" value="Genomic_DNA"/>
</dbReference>
<feature type="chain" id="PRO_5012725632" evidence="8">
    <location>
        <begin position="22"/>
        <end position="417"/>
    </location>
</feature>
<keyword evidence="7" id="KW-0998">Cell outer membrane</keyword>
<evidence type="ECO:0000256" key="4">
    <source>
        <dbReference type="ARBA" id="ARBA00022452"/>
    </source>
</evidence>
<name>A0A1M5TFZ3_9BACT</name>
<comment type="similarity">
    <text evidence="2">Belongs to the outer membrane factor (OMF) (TC 1.B.17) family.</text>
</comment>
<dbReference type="GO" id="GO:1990281">
    <property type="term" value="C:efflux pump complex"/>
    <property type="evidence" value="ECO:0007669"/>
    <property type="project" value="TreeGrafter"/>
</dbReference>
<evidence type="ECO:0000256" key="3">
    <source>
        <dbReference type="ARBA" id="ARBA00022448"/>
    </source>
</evidence>
<comment type="subcellular location">
    <subcellularLocation>
        <location evidence="1">Cell outer membrane</location>
    </subcellularLocation>
</comment>
<dbReference type="GO" id="GO:0015562">
    <property type="term" value="F:efflux transmembrane transporter activity"/>
    <property type="evidence" value="ECO:0007669"/>
    <property type="project" value="InterPro"/>
</dbReference>
<dbReference type="GO" id="GO:0009279">
    <property type="term" value="C:cell outer membrane"/>
    <property type="evidence" value="ECO:0007669"/>
    <property type="project" value="UniProtKB-SubCell"/>
</dbReference>
<proteinExistence type="inferred from homology"/>
<gene>
    <name evidence="9" type="ORF">SAMN04488109_4060</name>
</gene>
<keyword evidence="3" id="KW-0813">Transport</keyword>
<evidence type="ECO:0000256" key="6">
    <source>
        <dbReference type="ARBA" id="ARBA00023136"/>
    </source>
</evidence>
<evidence type="ECO:0000256" key="1">
    <source>
        <dbReference type="ARBA" id="ARBA00004442"/>
    </source>
</evidence>
<organism evidence="9 10">
    <name type="scientific">Chryseolinea serpens</name>
    <dbReference type="NCBI Taxonomy" id="947013"/>
    <lineage>
        <taxon>Bacteria</taxon>
        <taxon>Pseudomonadati</taxon>
        <taxon>Bacteroidota</taxon>
        <taxon>Cytophagia</taxon>
        <taxon>Cytophagales</taxon>
        <taxon>Fulvivirgaceae</taxon>
        <taxon>Chryseolinea</taxon>
    </lineage>
</organism>